<dbReference type="HOGENOM" id="CLU_2919715_0_0_0"/>
<protein>
    <submittedName>
        <fullName evidence="1">Uncharacterized protein</fullName>
    </submittedName>
</protein>
<dbReference type="EnsemblBacteria" id="CAD75524">
    <property type="protein sequence ID" value="CAD75524"/>
    <property type="gene ID" value="RB7711"/>
</dbReference>
<dbReference type="KEGG" id="rba:RB7711"/>
<evidence type="ECO:0000313" key="2">
    <source>
        <dbReference type="Proteomes" id="UP000001025"/>
    </source>
</evidence>
<evidence type="ECO:0000313" key="1">
    <source>
        <dbReference type="EMBL" id="CAD75524.1"/>
    </source>
</evidence>
<dbReference type="EMBL" id="BX294146">
    <property type="protein sequence ID" value="CAD75524.1"/>
    <property type="molecule type" value="Genomic_DNA"/>
</dbReference>
<name>Q7UN95_RHOBA</name>
<keyword evidence="2" id="KW-1185">Reference proteome</keyword>
<accession>Q7UN95</accession>
<dbReference type="STRING" id="243090.RB7711"/>
<gene>
    <name evidence="1" type="ordered locus">RB7711</name>
</gene>
<organism evidence="1 2">
    <name type="scientific">Rhodopirellula baltica (strain DSM 10527 / NCIMB 13988 / SH1)</name>
    <dbReference type="NCBI Taxonomy" id="243090"/>
    <lineage>
        <taxon>Bacteria</taxon>
        <taxon>Pseudomonadati</taxon>
        <taxon>Planctomycetota</taxon>
        <taxon>Planctomycetia</taxon>
        <taxon>Pirellulales</taxon>
        <taxon>Pirellulaceae</taxon>
        <taxon>Rhodopirellula</taxon>
    </lineage>
</organism>
<dbReference type="Proteomes" id="UP000001025">
    <property type="component" value="Chromosome"/>
</dbReference>
<reference evidence="1 2" key="1">
    <citation type="journal article" date="2003" name="Proc. Natl. Acad. Sci. U.S.A.">
        <title>Complete genome sequence of the marine planctomycete Pirellula sp. strain 1.</title>
        <authorList>
            <person name="Gloeckner F.O."/>
            <person name="Kube M."/>
            <person name="Bauer M."/>
            <person name="Teeling H."/>
            <person name="Lombardot T."/>
            <person name="Ludwig W."/>
            <person name="Gade D."/>
            <person name="Beck A."/>
            <person name="Borzym K."/>
            <person name="Heitmann K."/>
            <person name="Rabus R."/>
            <person name="Schlesner H."/>
            <person name="Amann R."/>
            <person name="Reinhardt R."/>
        </authorList>
    </citation>
    <scope>NUCLEOTIDE SEQUENCE [LARGE SCALE GENOMIC DNA]</scope>
    <source>
        <strain evidence="2">DSM 10527 / NCIMB 13988 / SH1</strain>
    </source>
</reference>
<proteinExistence type="predicted"/>
<dbReference type="InParanoid" id="Q7UN95"/>
<sequence length="61" mass="6478">MPAPSRPPGTTGHNDISRLGVDLDCETIGVMGRIRLCKFCSTTSPQLSSIMTAQSNALAWS</sequence>
<dbReference type="AlphaFoldDB" id="Q7UN95"/>